<dbReference type="InterPro" id="IPR035082">
    <property type="entry name" value="Nrap_D1"/>
</dbReference>
<dbReference type="AlphaFoldDB" id="A0A6I9WV31"/>
<evidence type="ECO:0000256" key="3">
    <source>
        <dbReference type="ARBA" id="ARBA00006674"/>
    </source>
</evidence>
<comment type="subunit">
    <text evidence="9">Part of the small subunit (SSU) processome, composed of more than 70 proteins and the RNA chaperone small nucleolar RNA (snoRNA) U3.</text>
</comment>
<dbReference type="InterPro" id="IPR035368">
    <property type="entry name" value="Nrap_D3"/>
</dbReference>
<feature type="domain" description="Nrap protein" evidence="12">
    <location>
        <begin position="237"/>
        <end position="367"/>
    </location>
</feature>
<feature type="compositionally biased region" description="Polar residues" evidence="11">
    <location>
        <begin position="23"/>
        <end position="37"/>
    </location>
</feature>
<dbReference type="GO" id="GO:0032545">
    <property type="term" value="C:CURI complex"/>
    <property type="evidence" value="ECO:0007669"/>
    <property type="project" value="TreeGrafter"/>
</dbReference>
<feature type="domain" description="Nrap protein" evidence="17">
    <location>
        <begin position="1060"/>
        <end position="1190"/>
    </location>
</feature>
<name>A0A6I9WV31_9HYME</name>
<dbReference type="Pfam" id="PF17405">
    <property type="entry name" value="Nrap_D4"/>
    <property type="match status" value="1"/>
</dbReference>
<evidence type="ECO:0000256" key="4">
    <source>
        <dbReference type="ARBA" id="ARBA00016437"/>
    </source>
</evidence>
<dbReference type="Gene3D" id="3.30.70.3030">
    <property type="match status" value="1"/>
</dbReference>
<dbReference type="OrthoDB" id="10251401at2759"/>
<dbReference type="Pfam" id="PF17404">
    <property type="entry name" value="Nrap_D3"/>
    <property type="match status" value="1"/>
</dbReference>
<evidence type="ECO:0000256" key="6">
    <source>
        <dbReference type="ARBA" id="ARBA00022884"/>
    </source>
</evidence>
<evidence type="ECO:0000259" key="12">
    <source>
        <dbReference type="Pfam" id="PF03813"/>
    </source>
</evidence>
<gene>
    <name evidence="19" type="primary">LOC105433043</name>
</gene>
<dbReference type="GO" id="GO:0032040">
    <property type="term" value="C:small-subunit processome"/>
    <property type="evidence" value="ECO:0007669"/>
    <property type="project" value="TreeGrafter"/>
</dbReference>
<evidence type="ECO:0000259" key="14">
    <source>
        <dbReference type="Pfam" id="PF17404"/>
    </source>
</evidence>
<evidence type="ECO:0000259" key="16">
    <source>
        <dbReference type="Pfam" id="PF17406"/>
    </source>
</evidence>
<keyword evidence="18" id="KW-1185">Reference proteome</keyword>
<comment type="subcellular location">
    <subcellularLocation>
        <location evidence="1">Chromosome</location>
    </subcellularLocation>
    <subcellularLocation>
        <location evidence="2 10">Nucleus</location>
        <location evidence="2 10">Nucleolus</location>
    </subcellularLocation>
</comment>
<dbReference type="GO" id="GO:0006409">
    <property type="term" value="P:tRNA export from nucleus"/>
    <property type="evidence" value="ECO:0007669"/>
    <property type="project" value="TreeGrafter"/>
</dbReference>
<dbReference type="InterPro" id="IPR035370">
    <property type="entry name" value="Nrap_D5"/>
</dbReference>
<dbReference type="PANTHER" id="PTHR17972">
    <property type="entry name" value="NUCLEOLAR RNA-ASSOCIATED PROTEIN"/>
    <property type="match status" value="1"/>
</dbReference>
<dbReference type="Gene3D" id="1.10.1410.10">
    <property type="match status" value="2"/>
</dbReference>
<dbReference type="CTD" id="41973"/>
<dbReference type="FunFam" id="1.10.1410.10:FF:000005">
    <property type="entry name" value="Nucleolar protein 6"/>
    <property type="match status" value="1"/>
</dbReference>
<evidence type="ECO:0000256" key="2">
    <source>
        <dbReference type="ARBA" id="ARBA00004604"/>
    </source>
</evidence>
<dbReference type="InterPro" id="IPR035369">
    <property type="entry name" value="Nrap_D4"/>
</dbReference>
<evidence type="ECO:0000259" key="15">
    <source>
        <dbReference type="Pfam" id="PF17405"/>
    </source>
</evidence>
<dbReference type="InterPro" id="IPR035371">
    <property type="entry name" value="Nrap_D6"/>
</dbReference>
<feature type="domain" description="Nrap protein" evidence="14">
    <location>
        <begin position="521"/>
        <end position="678"/>
    </location>
</feature>
<dbReference type="Pfam" id="PF17403">
    <property type="entry name" value="Nrap_D2"/>
    <property type="match status" value="1"/>
</dbReference>
<proteinExistence type="inferred from homology"/>
<dbReference type="InterPro" id="IPR035367">
    <property type="entry name" value="Nrap_D2"/>
</dbReference>
<evidence type="ECO:0000259" key="17">
    <source>
        <dbReference type="Pfam" id="PF17407"/>
    </source>
</evidence>
<feature type="domain" description="Nrap protein" evidence="15">
    <location>
        <begin position="709"/>
        <end position="900"/>
    </location>
</feature>
<comment type="function">
    <text evidence="8">Part of the small subunit (SSU) processome, first precursor of the small eukaryotic ribosomal subunit. During the assembly of the SSU processome in the nucleolus, many ribosome biogenesis factors, an RNA chaperone and ribosomal proteins associate with the nascent pre-rRNA and work in concert to generate RNA folding, modifications, rearrangements and cleavage as well as targeted degradation of pre-ribosomal RNA by the RNA exosome.</text>
</comment>
<evidence type="ECO:0000256" key="9">
    <source>
        <dbReference type="ARBA" id="ARBA00035020"/>
    </source>
</evidence>
<evidence type="ECO:0000256" key="5">
    <source>
        <dbReference type="ARBA" id="ARBA00022454"/>
    </source>
</evidence>
<dbReference type="Proteomes" id="UP000504615">
    <property type="component" value="Unplaced"/>
</dbReference>
<dbReference type="Pfam" id="PF17407">
    <property type="entry name" value="Nrap_D6"/>
    <property type="match status" value="1"/>
</dbReference>
<keyword evidence="5" id="KW-0158">Chromosome</keyword>
<accession>A0A6I9WV31</accession>
<evidence type="ECO:0000313" key="18">
    <source>
        <dbReference type="Proteomes" id="UP000504615"/>
    </source>
</evidence>
<dbReference type="GeneID" id="105433043"/>
<dbReference type="RefSeq" id="XP_011646423.1">
    <property type="nucleotide sequence ID" value="XM_011648121.1"/>
</dbReference>
<evidence type="ECO:0000259" key="13">
    <source>
        <dbReference type="Pfam" id="PF17403"/>
    </source>
</evidence>
<dbReference type="PANTHER" id="PTHR17972:SF0">
    <property type="entry name" value="NUCLEOLAR PROTEIN 6"/>
    <property type="match status" value="1"/>
</dbReference>
<evidence type="ECO:0000313" key="19">
    <source>
        <dbReference type="RefSeq" id="XP_011646423.1"/>
    </source>
</evidence>
<dbReference type="GO" id="GO:0005694">
    <property type="term" value="C:chromosome"/>
    <property type="evidence" value="ECO:0007669"/>
    <property type="project" value="UniProtKB-SubCell"/>
</dbReference>
<reference evidence="19" key="1">
    <citation type="submission" date="2025-08" db="UniProtKB">
        <authorList>
            <consortium name="RefSeq"/>
        </authorList>
    </citation>
    <scope>IDENTIFICATION</scope>
</reference>
<dbReference type="GO" id="GO:0006364">
    <property type="term" value="P:rRNA processing"/>
    <property type="evidence" value="ECO:0007669"/>
    <property type="project" value="TreeGrafter"/>
</dbReference>
<evidence type="ECO:0000256" key="1">
    <source>
        <dbReference type="ARBA" id="ARBA00004286"/>
    </source>
</evidence>
<dbReference type="Pfam" id="PF17406">
    <property type="entry name" value="Nrap_D5"/>
    <property type="match status" value="1"/>
</dbReference>
<evidence type="ECO:0000256" key="7">
    <source>
        <dbReference type="ARBA" id="ARBA00023242"/>
    </source>
</evidence>
<evidence type="ECO:0000256" key="8">
    <source>
        <dbReference type="ARBA" id="ARBA00035000"/>
    </source>
</evidence>
<organism evidence="18 19">
    <name type="scientific">Pogonomyrmex barbatus</name>
    <name type="common">red harvester ant</name>
    <dbReference type="NCBI Taxonomy" id="144034"/>
    <lineage>
        <taxon>Eukaryota</taxon>
        <taxon>Metazoa</taxon>
        <taxon>Ecdysozoa</taxon>
        <taxon>Arthropoda</taxon>
        <taxon>Hexapoda</taxon>
        <taxon>Insecta</taxon>
        <taxon>Pterygota</taxon>
        <taxon>Neoptera</taxon>
        <taxon>Endopterygota</taxon>
        <taxon>Hymenoptera</taxon>
        <taxon>Apocrita</taxon>
        <taxon>Aculeata</taxon>
        <taxon>Formicoidea</taxon>
        <taxon>Formicidae</taxon>
        <taxon>Myrmicinae</taxon>
        <taxon>Pogonomyrmex</taxon>
    </lineage>
</organism>
<evidence type="ECO:0000256" key="10">
    <source>
        <dbReference type="RuleBase" id="RU364032"/>
    </source>
</evidence>
<dbReference type="InterPro" id="IPR005554">
    <property type="entry name" value="NOL6/Upt22"/>
</dbReference>
<dbReference type="FunFam" id="1.10.1410.10:FF:000006">
    <property type="entry name" value="Nucleolar protein 6"/>
    <property type="match status" value="1"/>
</dbReference>
<dbReference type="GO" id="GO:0003723">
    <property type="term" value="F:RNA binding"/>
    <property type="evidence" value="ECO:0007669"/>
    <property type="project" value="UniProtKB-KW"/>
</dbReference>
<feature type="compositionally biased region" description="Acidic residues" evidence="11">
    <location>
        <begin position="38"/>
        <end position="56"/>
    </location>
</feature>
<comment type="similarity">
    <text evidence="3 10">Belongs to the NRAP family.</text>
</comment>
<feature type="domain" description="Nrap protein" evidence="13">
    <location>
        <begin position="378"/>
        <end position="515"/>
    </location>
</feature>
<sequence>MKGLSKLKKAKSNGYGTVYSIKNEYSNSDNENTMNSEMDNEDSEMNSESDNADLMEDTINKDEELDSDNAENTSDRGEELENYEIESRVENQEKKRKKVTDELTEVVPKKKKKFENSLYKQPTVEELNQLRETENLFHSNLFRLQIEEVLSEVRLKDKYKALFEIWFGKLKTAIESIEETDEIPLVDNNLDEKLGVCIPIPHVPKEKKSVFKFLKPSNISVVGSYNTGCIIGPTVTVDVMVEMPAGLFRKQDYQNYVYFRKRAMYLAFVTSVIGNDIAENKKFIGDDLRPFLKLRPSGKLNKKIDVVIHISAQETSFKLNRFLPEKNSIRPGWYFSKKSLEDTPLSPTPHYNSMILCDLIMSRMDSEVTRIIKEYPNLRDGIILLKIWLRQRELNKGYDGFVNNIITMFVIYLLRAKKLNTFMSSYQIVRNVWICLAQGNWYENGITMCENKDNQKQVSHYHNYYDCVFLDITGYHNFAANLSKDTFLWVQREAMQCLKHLDNIHVDSFHALFMRSVPFHRAFDHILCFQKKTILKKIASKCNADSKLDYGPDIRSQVIKLLFKVLKKGLGNRINQLCILPKTYKEWECTEKMPDKIGKLVIGLELNPETCFDVVDKGPEANLPEAADFRNFWGVKSELRRFKDGAIREAVVWSKGKTLADKRIICKKIIIFLLKAKFNIFKNQYLYVADQMEDLLKLYKYKITHFIYGTEEATLKVLRAFNTLERNLMSLVDMPLTINGVQGSSPIFRYAEVFPPLATTHRKIDGITEEDKNCLSLSKNITKCPMYVHALDATLQLATSGKWPEELEAIRKTKAAFHIQIAECLRMQHQLTVQANLSHIDVYQNGFVFRLRVAHQKEIALMKQVKENGVIKYRDNEESVKLENQLFHLPKLSSALHGLHSQQPSFGLACCLAKRWLSAQLLDDTHMPEIVIELVMASIYLSPEPYKPAQMPQVAFLRFLEVIARAHWNIDPVIVNFNGEMTNEEITAIETLFNTARSSLPPLFISTPYDQQKSLWTRKAPSQLILNRMSALAKESLKLFDDMLFNNTVLDVKSMFRPPLSEYDCLLHLKPSMIPRRLQAIDISNKAEIVDLHPYKVHSLQKIPIVDFDPVQYFLKDLRDGYGDYALFFHDTYGGTVIGVLLKPTVLERKDFKVSDTSCRKLDDDGKLVLNISTMIEDFYVLGKGIIRTIDVPNKKLSLMSQRI</sequence>
<dbReference type="GO" id="GO:0034456">
    <property type="term" value="C:UTP-C complex"/>
    <property type="evidence" value="ECO:0007669"/>
    <property type="project" value="TreeGrafter"/>
</dbReference>
<feature type="compositionally biased region" description="Basic and acidic residues" evidence="11">
    <location>
        <begin position="73"/>
        <end position="92"/>
    </location>
</feature>
<dbReference type="SUPFAM" id="SSF81631">
    <property type="entry name" value="PAP/OAS1 substrate-binding domain"/>
    <property type="match status" value="1"/>
</dbReference>
<dbReference type="Pfam" id="PF03813">
    <property type="entry name" value="Nrap"/>
    <property type="match status" value="1"/>
</dbReference>
<keyword evidence="7 10" id="KW-0539">Nucleus</keyword>
<evidence type="ECO:0000256" key="11">
    <source>
        <dbReference type="SAM" id="MobiDB-lite"/>
    </source>
</evidence>
<feature type="domain" description="Nrap protein" evidence="16">
    <location>
        <begin position="904"/>
        <end position="1058"/>
    </location>
</feature>
<feature type="region of interest" description="Disordered" evidence="11">
    <location>
        <begin position="22"/>
        <end position="92"/>
    </location>
</feature>
<protein>
    <recommendedName>
        <fullName evidence="4 10">Nucleolar protein 6</fullName>
    </recommendedName>
</protein>
<dbReference type="KEGG" id="pbar:105433043"/>
<keyword evidence="6 10" id="KW-0694">RNA-binding</keyword>